<evidence type="ECO:0000259" key="1">
    <source>
        <dbReference type="Pfam" id="PF18962"/>
    </source>
</evidence>
<evidence type="ECO:0000313" key="2">
    <source>
        <dbReference type="EMBL" id="HDY58954.1"/>
    </source>
</evidence>
<organism evidence="2">
    <name type="scientific">candidate division WOR-3 bacterium</name>
    <dbReference type="NCBI Taxonomy" id="2052148"/>
    <lineage>
        <taxon>Bacteria</taxon>
        <taxon>Bacteria division WOR-3</taxon>
    </lineage>
</organism>
<protein>
    <submittedName>
        <fullName evidence="2">T9SS type A sorting domain-containing protein</fullName>
    </submittedName>
</protein>
<feature type="domain" description="Secretion system C-terminal sorting" evidence="1">
    <location>
        <begin position="54"/>
        <end position="131"/>
    </location>
</feature>
<sequence>MYQDSILEITLEKITGTCVSVGPIEIYRYEYETSGGPQDFDTAPMNLQKTMLNIYPNPGNRVFTVKYAISCETPVNLSLYDATGRLVRVLVNEIQKSGSYQRILDLSSLAQGVYFVMLNADNQTTVQKLIVLR</sequence>
<reference evidence="2" key="1">
    <citation type="journal article" date="2020" name="mSystems">
        <title>Genome- and Community-Level Interaction Insights into Carbon Utilization and Element Cycling Functions of Hydrothermarchaeota in Hydrothermal Sediment.</title>
        <authorList>
            <person name="Zhou Z."/>
            <person name="Liu Y."/>
            <person name="Xu W."/>
            <person name="Pan J."/>
            <person name="Luo Z.H."/>
            <person name="Li M."/>
        </authorList>
    </citation>
    <scope>NUCLEOTIDE SEQUENCE [LARGE SCALE GENOMIC DNA]</scope>
    <source>
        <strain evidence="2">SpSt-258</strain>
    </source>
</reference>
<dbReference type="AlphaFoldDB" id="A0A7V0Z5L0"/>
<dbReference type="Gene3D" id="2.60.40.4070">
    <property type="match status" value="1"/>
</dbReference>
<name>A0A7V0Z5L0_UNCW3</name>
<comment type="caution">
    <text evidence="2">The sequence shown here is derived from an EMBL/GenBank/DDBJ whole genome shotgun (WGS) entry which is preliminary data.</text>
</comment>
<gene>
    <name evidence="2" type="ORF">ENP86_05325</name>
</gene>
<dbReference type="Pfam" id="PF18962">
    <property type="entry name" value="Por_Secre_tail"/>
    <property type="match status" value="1"/>
</dbReference>
<proteinExistence type="predicted"/>
<dbReference type="NCBIfam" id="TIGR04183">
    <property type="entry name" value="Por_Secre_tail"/>
    <property type="match status" value="1"/>
</dbReference>
<dbReference type="InterPro" id="IPR026444">
    <property type="entry name" value="Secre_tail"/>
</dbReference>
<accession>A0A7V0Z5L0</accession>
<dbReference type="EMBL" id="DSKY01000014">
    <property type="protein sequence ID" value="HDY58954.1"/>
    <property type="molecule type" value="Genomic_DNA"/>
</dbReference>